<dbReference type="InterPro" id="IPR058155">
    <property type="entry name" value="Skg3/CAF120-like_PH"/>
</dbReference>
<proteinExistence type="predicted"/>
<evidence type="ECO:0000313" key="5">
    <source>
        <dbReference type="Proteomes" id="UP001222932"/>
    </source>
</evidence>
<feature type="region of interest" description="Disordered" evidence="2">
    <location>
        <begin position="738"/>
        <end position="793"/>
    </location>
</feature>
<reference evidence="4" key="1">
    <citation type="journal article" date="2023" name="BMC Genomics">
        <title>Chromosome-level genome assemblies of Cutaneotrichosporon spp. (Trichosporonales, Basidiomycota) reveal imbalanced evolution between nucleotide sequences and chromosome synteny.</title>
        <authorList>
            <person name="Kobayashi Y."/>
            <person name="Kayamori A."/>
            <person name="Aoki K."/>
            <person name="Shiwa Y."/>
            <person name="Matsutani M."/>
            <person name="Fujita N."/>
            <person name="Sugita T."/>
            <person name="Iwasaki W."/>
            <person name="Tanaka N."/>
            <person name="Takashima M."/>
        </authorList>
    </citation>
    <scope>NUCLEOTIDE SEQUENCE</scope>
    <source>
        <strain evidence="4">HIS016</strain>
    </source>
</reference>
<comment type="caution">
    <text evidence="4">The sequence shown here is derived from an EMBL/GenBank/DDBJ whole genome shotgun (WGS) entry which is preliminary data.</text>
</comment>
<feature type="region of interest" description="Disordered" evidence="2">
    <location>
        <begin position="1759"/>
        <end position="1802"/>
    </location>
</feature>
<feature type="region of interest" description="Disordered" evidence="2">
    <location>
        <begin position="658"/>
        <end position="725"/>
    </location>
</feature>
<accession>A0AAD3Y8T1</accession>
<keyword evidence="1" id="KW-0175">Coiled coil</keyword>
<dbReference type="Proteomes" id="UP001222932">
    <property type="component" value="Unassembled WGS sequence"/>
</dbReference>
<feature type="region of interest" description="Disordered" evidence="2">
    <location>
        <begin position="1024"/>
        <end position="1132"/>
    </location>
</feature>
<keyword evidence="5" id="KW-1185">Reference proteome</keyword>
<reference evidence="4" key="2">
    <citation type="submission" date="2023-06" db="EMBL/GenBank/DDBJ databases">
        <authorList>
            <person name="Kobayashi Y."/>
            <person name="Kayamori A."/>
            <person name="Aoki K."/>
            <person name="Shiwa Y."/>
            <person name="Fujita N."/>
            <person name="Sugita T."/>
            <person name="Iwasaki W."/>
            <person name="Tanaka N."/>
            <person name="Takashima M."/>
        </authorList>
    </citation>
    <scope>NUCLEOTIDE SEQUENCE</scope>
    <source>
        <strain evidence="4">HIS016</strain>
    </source>
</reference>
<feature type="compositionally biased region" description="Pro residues" evidence="2">
    <location>
        <begin position="116"/>
        <end position="134"/>
    </location>
</feature>
<feature type="region of interest" description="Disordered" evidence="2">
    <location>
        <begin position="884"/>
        <end position="936"/>
    </location>
</feature>
<feature type="compositionally biased region" description="Polar residues" evidence="2">
    <location>
        <begin position="770"/>
        <end position="790"/>
    </location>
</feature>
<feature type="compositionally biased region" description="Polar residues" evidence="2">
    <location>
        <begin position="59"/>
        <end position="69"/>
    </location>
</feature>
<feature type="region of interest" description="Disordered" evidence="2">
    <location>
        <begin position="1309"/>
        <end position="1518"/>
    </location>
</feature>
<feature type="compositionally biased region" description="Low complexity" evidence="2">
    <location>
        <begin position="1411"/>
        <end position="1437"/>
    </location>
</feature>
<feature type="compositionally biased region" description="Low complexity" evidence="2">
    <location>
        <begin position="1058"/>
        <end position="1072"/>
    </location>
</feature>
<feature type="compositionally biased region" description="Polar residues" evidence="2">
    <location>
        <begin position="659"/>
        <end position="671"/>
    </location>
</feature>
<dbReference type="Gene3D" id="2.30.29.30">
    <property type="entry name" value="Pleckstrin-homology domain (PH domain)/Phosphotyrosine-binding domain (PTB)"/>
    <property type="match status" value="1"/>
</dbReference>
<feature type="region of interest" description="Disordered" evidence="2">
    <location>
        <begin position="1"/>
        <end position="149"/>
    </location>
</feature>
<feature type="compositionally biased region" description="Polar residues" evidence="2">
    <location>
        <begin position="896"/>
        <end position="922"/>
    </location>
</feature>
<dbReference type="InterPro" id="IPR011993">
    <property type="entry name" value="PH-like_dom_sf"/>
</dbReference>
<organism evidence="4 5">
    <name type="scientific">Cutaneotrichosporon spelunceum</name>
    <dbReference type="NCBI Taxonomy" id="1672016"/>
    <lineage>
        <taxon>Eukaryota</taxon>
        <taxon>Fungi</taxon>
        <taxon>Dikarya</taxon>
        <taxon>Basidiomycota</taxon>
        <taxon>Agaricomycotina</taxon>
        <taxon>Tremellomycetes</taxon>
        <taxon>Trichosporonales</taxon>
        <taxon>Trichosporonaceae</taxon>
        <taxon>Cutaneotrichosporon</taxon>
    </lineage>
</organism>
<dbReference type="SUPFAM" id="SSF50729">
    <property type="entry name" value="PH domain-like"/>
    <property type="match status" value="1"/>
</dbReference>
<feature type="region of interest" description="Disordered" evidence="2">
    <location>
        <begin position="587"/>
        <end position="628"/>
    </location>
</feature>
<feature type="compositionally biased region" description="Low complexity" evidence="2">
    <location>
        <begin position="1486"/>
        <end position="1503"/>
    </location>
</feature>
<evidence type="ECO:0000256" key="1">
    <source>
        <dbReference type="SAM" id="Coils"/>
    </source>
</evidence>
<feature type="compositionally biased region" description="Low complexity" evidence="2">
    <location>
        <begin position="923"/>
        <end position="936"/>
    </location>
</feature>
<evidence type="ECO:0000313" key="4">
    <source>
        <dbReference type="EMBL" id="GMK54440.1"/>
    </source>
</evidence>
<feature type="region of interest" description="Disordered" evidence="2">
    <location>
        <begin position="1200"/>
        <end position="1292"/>
    </location>
</feature>
<feature type="compositionally biased region" description="Polar residues" evidence="2">
    <location>
        <begin position="1269"/>
        <end position="1290"/>
    </location>
</feature>
<feature type="compositionally biased region" description="Basic and acidic residues" evidence="2">
    <location>
        <begin position="1339"/>
        <end position="1355"/>
    </location>
</feature>
<feature type="region of interest" description="Disordered" evidence="2">
    <location>
        <begin position="1159"/>
        <end position="1187"/>
    </location>
</feature>
<dbReference type="Pfam" id="PF25381">
    <property type="entry name" value="PH_26"/>
    <property type="match status" value="1"/>
</dbReference>
<feature type="compositionally biased region" description="Polar residues" evidence="2">
    <location>
        <begin position="1326"/>
        <end position="1335"/>
    </location>
</feature>
<feature type="compositionally biased region" description="Pro residues" evidence="2">
    <location>
        <begin position="1471"/>
        <end position="1485"/>
    </location>
</feature>
<gene>
    <name evidence="4" type="ORF">CspeluHIS016_0110260</name>
</gene>
<feature type="compositionally biased region" description="Acidic residues" evidence="2">
    <location>
        <begin position="1375"/>
        <end position="1391"/>
    </location>
</feature>
<dbReference type="EMBL" id="BTCM01000001">
    <property type="protein sequence ID" value="GMK54440.1"/>
    <property type="molecule type" value="Genomic_DNA"/>
</dbReference>
<feature type="region of interest" description="Disordered" evidence="2">
    <location>
        <begin position="956"/>
        <end position="989"/>
    </location>
</feature>
<feature type="domain" description="Skg3/CAF120-like PH-like" evidence="3">
    <location>
        <begin position="326"/>
        <end position="512"/>
    </location>
</feature>
<name>A0AAD3Y8T1_9TREE</name>
<protein>
    <recommendedName>
        <fullName evidence="3">Skg3/CAF120-like PH-like domain-containing protein</fullName>
    </recommendedName>
</protein>
<evidence type="ECO:0000259" key="3">
    <source>
        <dbReference type="Pfam" id="PF25381"/>
    </source>
</evidence>
<feature type="coiled-coil region" evidence="1">
    <location>
        <begin position="1615"/>
        <end position="1642"/>
    </location>
</feature>
<feature type="region of interest" description="Disordered" evidence="2">
    <location>
        <begin position="1572"/>
        <end position="1591"/>
    </location>
</feature>
<evidence type="ECO:0000256" key="2">
    <source>
        <dbReference type="SAM" id="MobiDB-lite"/>
    </source>
</evidence>
<sequence length="1802" mass="191699">MESHATVTEGGKRRSGGFLGFGRKKDKPKVDEEDVKSQRLSFTVAGRSSGGLGPDLSRPASQPPGTLTHQDGAVIQQQQQQQQRTDFGPTPPTQHACAQSLGANQAMGTEPAASRPEPPAAPRPEPPRNTPPESPASSSPNIDGKDPSFRRSFEPVVELISYQPHKTYVSSPPQLEMIFARTSAGQQPRQGAPGSPTNDWDAVWLQLAGTSLSMWSMKETRAAAAAGTKVPPTYFNITESTLEILSALPPPRHRPYSHSHKHVLSLNTAGSNRLLFSCPTDKDLVRWTTGLRLAAWERSRLEEVYTGHLIQAGRREPPSPLAGGHLEGWVRVRVMGGIEWHRLWLVLSDPAAVVPETSGTQGKRRSSFFGLGHEKHEPIQEPNTGVTMASFYNEPRTAKNRTSSLPVLTVTNVTQTYAMFPERLEVISQSNLMKVVGRVSGELVTIEGGLRESGWAMIMPEAPSDDHSTAGNRLSPLGVMMRWVTAFHDAFKLYGRPERYSWNERDPKSLFFGYPRGEFRADLFLSMEEAVSVNHRLNTPAIRAEFIGLLQSRMSRHLEADQINAVAVEGEDPKIVQERAYVRQAEQESAAMHKAQQQKQQNGKETSFTLPPLQFSDEGVQDAGSGTTSAVAGTAAAGALAAAGAAALFHDDQRVLTPITESDASRQNSARRPTGDSGAGVGTALGSPTPPTRAVAANNTTPHAYQPEVPPGQQAWGQNQSRAPVQKGDALISGTANGIAVANPTGPPVRPASMATFGNRTSSDELPPITVNTPTATSPSREASTLQGTLRSEDSLPTIWSQSSGVTPQPVSPRALTTSHSSSFVSAVSLQGSVNSVPNGITTPVQQNSPAPPPVAKSPTMMPIAAVGRIPEAIKPITPQFIQPQQQNARSVGPGLQTSQPRFANQTPTPPLATNHSSVTEVSLSSHGHSKSSHATIPAVTASTATAAVLGTQAFGIQSSPPRHSPPSDGTLHQPKPSRSQRMSITEVPGLREEPAAMYLMNMVEEPVLPATLQGTKAVTDPAPVPPAVVAPASTNGPSRPSPVRQAPTPAQVPASNAKSFPASPKMAASPPTAAPAPPTPASTGAAGPHASPPPNVTNLSTPPTPTSGPIASSLLASAPQPPQQASPLANTSPNLASTAAYVAGAGAGAVALGAAAAQYSQPPPTNPKGLSPSRSLASAGSDKPSSPVIVTALDQQQYHTRTGVHRKPSGARAQQQPLSAVRRGSAGSGDLVNAIQEKVEGGEVASASSPGTADRRPIDNHVLASPRAHNSLNFATSTTRAPNNVNTSTKMHDLAPDTATFIAYADEPPASHQSRPKLPSPPQPAQETRSSFAPSKQAAERRAKAEAAAAEHQRTMNVPGAGRQKAAQKPDNWDGSDTDESEEEEDEAVPPEEQHGSRALPSLPLPPTIQQPAYQPQQTQFNQYQFNQQQLHQQQQFYGGPGPAHDDRFEVPNMNNLSINDPRFDRPRSRSPPAPHRHLPPQPQQLPQEPEVPRQQQQRAAPLPQPPAAKTNVWNANFEVEHGMDRKGTFVELEEPQVALTKAFTPGGLIQAGMQDKRDRSAKRQEEVARETGSALVNVPEPPPPPQTGLVGAVAAHERDRKNPGGIGATLTDRDRERRLAEDRQRKIEELQRQQMEHMQQQYTGGGMFPGQFSGYGYGMPPMGFNPYGMPMNPAAQQQAMMAAQMAYQQTMVAMSQAGSQAGDAPDGRMSPQSQMRMSPPPFQMGHMGQMPGMGFPYGMPPTQGMYGGFPGYGMPGMGPPSAWGGSQANYPQGLAPGNGNYSPAGGSYPSSERAEERQAS</sequence>